<name>A0ABV3Y1N9_9ACTN</name>
<dbReference type="PANTHER" id="PTHR34614:SF2">
    <property type="entry name" value="TRANSPOSASE IS4-LIKE DOMAIN-CONTAINING PROTEIN"/>
    <property type="match status" value="1"/>
</dbReference>
<evidence type="ECO:0000313" key="1">
    <source>
        <dbReference type="EMBL" id="MEX6428458.1"/>
    </source>
</evidence>
<keyword evidence="2" id="KW-1185">Reference proteome</keyword>
<protein>
    <submittedName>
        <fullName evidence="1">Transposase</fullName>
    </submittedName>
</protein>
<evidence type="ECO:0000313" key="2">
    <source>
        <dbReference type="Proteomes" id="UP001560267"/>
    </source>
</evidence>
<dbReference type="Proteomes" id="UP001560267">
    <property type="component" value="Unassembled WGS sequence"/>
</dbReference>
<organism evidence="1 2">
    <name type="scientific">Ferrimicrobium acidiphilum</name>
    <dbReference type="NCBI Taxonomy" id="121039"/>
    <lineage>
        <taxon>Bacteria</taxon>
        <taxon>Bacillati</taxon>
        <taxon>Actinomycetota</taxon>
        <taxon>Acidimicrobiia</taxon>
        <taxon>Acidimicrobiales</taxon>
        <taxon>Acidimicrobiaceae</taxon>
        <taxon>Ferrimicrobium</taxon>
    </lineage>
</organism>
<feature type="non-terminal residue" evidence="1">
    <location>
        <position position="1"/>
    </location>
</feature>
<sequence length="320" mass="36167">TRARIEAMRGLEGTNWITCLRSPQIRTLVDDEALQLGLFDETNLAAITHPDYPDERLIACRNPDLARLRANKREELLVATEKELERIKASVTERRIKGKEVIALKVGRVLDRHKMAKHFTLEFQDDSFSFVRDTNAIATEAALDGIYVIRTSVSQEELDDAKAVEAYKGLSVVERNFRNLKVIDLDLRPIYHYSENRVRAHVFCSMLALYVTWHMREALAPLMFGDEEIPERHDPVAPALRSRAAHAKDATKLGADGEVLHSFSTLLAHLGTLTRNTVEFTQGIQIEQLSVPTPLQRRVFELIGSPIPITIGGKSTEQKH</sequence>
<proteinExistence type="predicted"/>
<dbReference type="PANTHER" id="PTHR34614">
    <property type="match status" value="1"/>
</dbReference>
<gene>
    <name evidence="1" type="ORF">AB6A68_01190</name>
</gene>
<comment type="caution">
    <text evidence="1">The sequence shown here is derived from an EMBL/GenBank/DDBJ whole genome shotgun (WGS) entry which is preliminary data.</text>
</comment>
<reference evidence="1 2" key="1">
    <citation type="submission" date="2024-07" db="EMBL/GenBank/DDBJ databases">
        <title>Draft Genome Sequence of Ferrimicrobium acidiphilum Strain YE2023, Isolated from a Pulp of Bioleach Reactor.</title>
        <authorList>
            <person name="Elkina Y.A."/>
            <person name="Bulaeva A.G."/>
            <person name="Beletsky A.V."/>
            <person name="Mardanov A.V."/>
        </authorList>
    </citation>
    <scope>NUCLEOTIDE SEQUENCE [LARGE SCALE GENOMIC DNA]</scope>
    <source>
        <strain evidence="1 2">YE2023</strain>
    </source>
</reference>
<accession>A0ABV3Y1N9</accession>
<dbReference type="EMBL" id="JBFSHR010000003">
    <property type="protein sequence ID" value="MEX6428458.1"/>
    <property type="molecule type" value="Genomic_DNA"/>
</dbReference>